<dbReference type="PROSITE" id="PS51273">
    <property type="entry name" value="GATASE_TYPE_1"/>
    <property type="match status" value="1"/>
</dbReference>
<organism evidence="2 3">
    <name type="scientific">Derxia gummosa DSM 723</name>
    <dbReference type="NCBI Taxonomy" id="1121388"/>
    <lineage>
        <taxon>Bacteria</taxon>
        <taxon>Pseudomonadati</taxon>
        <taxon>Pseudomonadota</taxon>
        <taxon>Betaproteobacteria</taxon>
        <taxon>Burkholderiales</taxon>
        <taxon>Alcaligenaceae</taxon>
        <taxon>Derxia</taxon>
    </lineage>
</organism>
<protein>
    <submittedName>
        <fullName evidence="3">Glutamine amidotransferase</fullName>
    </submittedName>
</protein>
<dbReference type="Pfam" id="PF00117">
    <property type="entry name" value="GATase"/>
    <property type="match status" value="1"/>
</dbReference>
<evidence type="ECO:0000259" key="1">
    <source>
        <dbReference type="Pfam" id="PF00117"/>
    </source>
</evidence>
<dbReference type="AlphaFoldDB" id="A0A8B6X343"/>
<dbReference type="InterPro" id="IPR044992">
    <property type="entry name" value="ChyE-like"/>
</dbReference>
<dbReference type="OrthoDB" id="9813383at2"/>
<dbReference type="RefSeq" id="WP_028310786.1">
    <property type="nucleotide sequence ID" value="NZ_AXWS01000008.1"/>
</dbReference>
<dbReference type="Proteomes" id="UP000675920">
    <property type="component" value="Unplaced"/>
</dbReference>
<dbReference type="SUPFAM" id="SSF52317">
    <property type="entry name" value="Class I glutamine amidotransferase-like"/>
    <property type="match status" value="1"/>
</dbReference>
<feature type="domain" description="Glutamine amidotransferase" evidence="1">
    <location>
        <begin position="28"/>
        <end position="188"/>
    </location>
</feature>
<dbReference type="GO" id="GO:0005829">
    <property type="term" value="C:cytosol"/>
    <property type="evidence" value="ECO:0007669"/>
    <property type="project" value="TreeGrafter"/>
</dbReference>
<dbReference type="InterPro" id="IPR017926">
    <property type="entry name" value="GATASE"/>
</dbReference>
<keyword evidence="3" id="KW-0315">Glutamine amidotransferase</keyword>
<keyword evidence="2" id="KW-1185">Reference proteome</keyword>
<accession>A0A8B6X343</accession>
<dbReference type="PANTHER" id="PTHR42695:SF5">
    <property type="entry name" value="GLUTAMINE AMIDOTRANSFERASE YLR126C-RELATED"/>
    <property type="match status" value="1"/>
</dbReference>
<dbReference type="NCBIfam" id="NF005458">
    <property type="entry name" value="PRK07053.1"/>
    <property type="match status" value="1"/>
</dbReference>
<evidence type="ECO:0000313" key="2">
    <source>
        <dbReference type="Proteomes" id="UP000675920"/>
    </source>
</evidence>
<dbReference type="Gene3D" id="3.40.50.880">
    <property type="match status" value="1"/>
</dbReference>
<proteinExistence type="predicted"/>
<evidence type="ECO:0000313" key="3">
    <source>
        <dbReference type="RefSeq" id="WP_028310786.1"/>
    </source>
</evidence>
<dbReference type="InterPro" id="IPR029062">
    <property type="entry name" value="Class_I_gatase-like"/>
</dbReference>
<reference evidence="3" key="1">
    <citation type="submission" date="2025-08" db="UniProtKB">
        <authorList>
            <consortium name="RefSeq"/>
        </authorList>
    </citation>
    <scope>IDENTIFICATION</scope>
</reference>
<dbReference type="PANTHER" id="PTHR42695">
    <property type="entry name" value="GLUTAMINE AMIDOTRANSFERASE YLR126C-RELATED"/>
    <property type="match status" value="1"/>
</dbReference>
<name>A0A8B6X343_9BURK</name>
<dbReference type="CDD" id="cd01741">
    <property type="entry name" value="GATase1_1"/>
    <property type="match status" value="1"/>
</dbReference>
<sequence>MTAPLPRRRAVALCHVSFEDLDAIGPLLADAGYDIEMVEIPVRPDFAERARDVDLLVVLGGPIGVYEAADFPFLVDEIAVVRERLLAGRPTLGICLGSQVMAAALGARVYAGTNGKELGWKPLALTAAGADSPLRGLAGEVPVLHWHGDTFDLPEGATLLAGSDQYPHQAFAFGSHGLALQFHIEGSPAGLERWYVAHVGELAGVGMPIAKLREQALAFAPAAHAALRTMLADFLAANAAR</sequence>